<reference evidence="1 2" key="1">
    <citation type="submission" date="2018-06" db="EMBL/GenBank/DDBJ databases">
        <title>A transcriptomic atlas of mushroom development highlights an independent origin of complex multicellularity.</title>
        <authorList>
            <consortium name="DOE Joint Genome Institute"/>
            <person name="Krizsan K."/>
            <person name="Almasi E."/>
            <person name="Merenyi Z."/>
            <person name="Sahu N."/>
            <person name="Viragh M."/>
            <person name="Koszo T."/>
            <person name="Mondo S."/>
            <person name="Kiss B."/>
            <person name="Balint B."/>
            <person name="Kues U."/>
            <person name="Barry K."/>
            <person name="Hegedus J.C."/>
            <person name="Henrissat B."/>
            <person name="Johnson J."/>
            <person name="Lipzen A."/>
            <person name="Ohm R."/>
            <person name="Nagy I."/>
            <person name="Pangilinan J."/>
            <person name="Yan J."/>
            <person name="Xiong Y."/>
            <person name="Grigoriev I.V."/>
            <person name="Hibbett D.S."/>
            <person name="Nagy L.G."/>
        </authorList>
    </citation>
    <scope>NUCLEOTIDE SEQUENCE [LARGE SCALE GENOMIC DNA]</scope>
    <source>
        <strain evidence="1 2">SZMC22713</strain>
    </source>
</reference>
<dbReference type="VEuPathDB" id="FungiDB:BD410DRAFT_615958"/>
<dbReference type="EMBL" id="ML170238">
    <property type="protein sequence ID" value="TDL16655.1"/>
    <property type="molecule type" value="Genomic_DNA"/>
</dbReference>
<accession>A0A4Y7PN86</accession>
<keyword evidence="2" id="KW-1185">Reference proteome</keyword>
<evidence type="ECO:0000313" key="2">
    <source>
        <dbReference type="Proteomes" id="UP000294933"/>
    </source>
</evidence>
<sequence>MSSRAVVVRAHLVVLLSSVATERYFIVAWLTVRLMKNLPDLQSRIPRSSPWRSKFASMLSRKQTCAFRGSSGTL</sequence>
<dbReference type="AlphaFoldDB" id="A0A4Y7PN86"/>
<gene>
    <name evidence="1" type="ORF">BD410DRAFT_615958</name>
</gene>
<organism evidence="1 2">
    <name type="scientific">Rickenella mellea</name>
    <dbReference type="NCBI Taxonomy" id="50990"/>
    <lineage>
        <taxon>Eukaryota</taxon>
        <taxon>Fungi</taxon>
        <taxon>Dikarya</taxon>
        <taxon>Basidiomycota</taxon>
        <taxon>Agaricomycotina</taxon>
        <taxon>Agaricomycetes</taxon>
        <taxon>Hymenochaetales</taxon>
        <taxon>Rickenellaceae</taxon>
        <taxon>Rickenella</taxon>
    </lineage>
</organism>
<protein>
    <submittedName>
        <fullName evidence="1">Uncharacterized protein</fullName>
    </submittedName>
</protein>
<proteinExistence type="predicted"/>
<name>A0A4Y7PN86_9AGAM</name>
<dbReference type="Proteomes" id="UP000294933">
    <property type="component" value="Unassembled WGS sequence"/>
</dbReference>
<evidence type="ECO:0000313" key="1">
    <source>
        <dbReference type="EMBL" id="TDL16655.1"/>
    </source>
</evidence>